<keyword evidence="2" id="KW-1185">Reference proteome</keyword>
<evidence type="ECO:0000313" key="2">
    <source>
        <dbReference type="Proteomes" id="UP000671913"/>
    </source>
</evidence>
<sequence>MSTDRANLWIRDLNNAAYANAGGSLLAACLFGGFGAIPNGLTALYCENVANNAAYYNSLSSRGIVTDLYWWLYYSMRTQ</sequence>
<dbReference type="Proteomes" id="UP000671913">
    <property type="component" value="Chromosome"/>
</dbReference>
<accession>A0A975GBJ0</accession>
<proteinExistence type="predicted"/>
<reference evidence="1" key="1">
    <citation type="submission" date="2020-08" db="EMBL/GenBank/DDBJ databases">
        <title>Genomic insights into the carbon and energy metabolism of the first obligate autotrophic acetogenic bacterium Aceticella autotrophica gen. nov., sp. nov.</title>
        <authorList>
            <person name="Toshchakov S.V."/>
            <person name="Elcheninov A.G."/>
            <person name="Kublanov I.V."/>
            <person name="Frolov E.N."/>
            <person name="Lebedinsky A.V."/>
        </authorList>
    </citation>
    <scope>NUCLEOTIDE SEQUENCE</scope>
    <source>
        <strain evidence="1">3443-3Ac</strain>
    </source>
</reference>
<dbReference type="PROSITE" id="PS51257">
    <property type="entry name" value="PROKAR_LIPOPROTEIN"/>
    <property type="match status" value="1"/>
</dbReference>
<dbReference type="AlphaFoldDB" id="A0A975GBJ0"/>
<dbReference type="RefSeq" id="WP_284680952.1">
    <property type="nucleotide sequence ID" value="NZ_CP060096.1"/>
</dbReference>
<dbReference type="EMBL" id="CP060096">
    <property type="protein sequence ID" value="QSZ28211.1"/>
    <property type="molecule type" value="Genomic_DNA"/>
</dbReference>
<gene>
    <name evidence="1" type="ORF">ACETAC_05025</name>
</gene>
<protein>
    <submittedName>
        <fullName evidence="1">Uncharacterized protein</fullName>
    </submittedName>
</protein>
<organism evidence="1 2">
    <name type="scientific">Aceticella autotrophica</name>
    <dbReference type="NCBI Taxonomy" id="2755338"/>
    <lineage>
        <taxon>Bacteria</taxon>
        <taxon>Bacillati</taxon>
        <taxon>Bacillota</taxon>
        <taxon>Clostridia</taxon>
        <taxon>Thermoanaerobacterales</taxon>
        <taxon>Thermoanaerobacteraceae</taxon>
        <taxon>Aceticella</taxon>
    </lineage>
</organism>
<dbReference type="KEGG" id="aaut:ACETAC_05025"/>
<evidence type="ECO:0000313" key="1">
    <source>
        <dbReference type="EMBL" id="QSZ28211.1"/>
    </source>
</evidence>
<name>A0A975GBJ0_9THEO</name>